<evidence type="ECO:0000313" key="3">
    <source>
        <dbReference type="Proteomes" id="UP000265520"/>
    </source>
</evidence>
<keyword evidence="3" id="KW-1185">Reference proteome</keyword>
<sequence>MNPDGSGLLPGGNSPDWLTFNSNSSSVTFEVPQVDGRSLKTIMCIAYTSSPNNTTTVGFEVLLVINCTKNTIQVYKIGALLASFDEDEWQRVISNIEPGNEIKVVVVFTNEFIVKKTTIYLVYDKPNEEKTNHCHRTDENGIVSSRNENIFGRLFFAIPSLARTVLTSRPFWFCLAGIMVLSSRHRSEKRRRDNHILREVASMSSQGFNNPESLDRSYVDEEDGKQEEKEETSKDKDQREREENLKREMFPLNSNLS</sequence>
<organism evidence="2 3">
    <name type="scientific">Trifolium medium</name>
    <dbReference type="NCBI Taxonomy" id="97028"/>
    <lineage>
        <taxon>Eukaryota</taxon>
        <taxon>Viridiplantae</taxon>
        <taxon>Streptophyta</taxon>
        <taxon>Embryophyta</taxon>
        <taxon>Tracheophyta</taxon>
        <taxon>Spermatophyta</taxon>
        <taxon>Magnoliopsida</taxon>
        <taxon>eudicotyledons</taxon>
        <taxon>Gunneridae</taxon>
        <taxon>Pentapetalae</taxon>
        <taxon>rosids</taxon>
        <taxon>fabids</taxon>
        <taxon>Fabales</taxon>
        <taxon>Fabaceae</taxon>
        <taxon>Papilionoideae</taxon>
        <taxon>50 kb inversion clade</taxon>
        <taxon>NPAAA clade</taxon>
        <taxon>Hologalegina</taxon>
        <taxon>IRL clade</taxon>
        <taxon>Trifolieae</taxon>
        <taxon>Trifolium</taxon>
    </lineage>
</organism>
<name>A0A392LXN4_9FABA</name>
<feature type="compositionally biased region" description="Basic and acidic residues" evidence="1">
    <location>
        <begin position="226"/>
        <end position="249"/>
    </location>
</feature>
<protein>
    <submittedName>
        <fullName evidence="2">TMV resistance protein N-like</fullName>
    </submittedName>
</protein>
<gene>
    <name evidence="2" type="ORF">A2U01_0000483</name>
</gene>
<dbReference type="EMBL" id="LXQA010000318">
    <property type="protein sequence ID" value="MCH79727.1"/>
    <property type="molecule type" value="Genomic_DNA"/>
</dbReference>
<feature type="region of interest" description="Disordered" evidence="1">
    <location>
        <begin position="201"/>
        <end position="257"/>
    </location>
</feature>
<dbReference type="Proteomes" id="UP000265520">
    <property type="component" value="Unassembled WGS sequence"/>
</dbReference>
<evidence type="ECO:0000313" key="2">
    <source>
        <dbReference type="EMBL" id="MCH79727.1"/>
    </source>
</evidence>
<proteinExistence type="predicted"/>
<evidence type="ECO:0000256" key="1">
    <source>
        <dbReference type="SAM" id="MobiDB-lite"/>
    </source>
</evidence>
<accession>A0A392LXN4</accession>
<reference evidence="2 3" key="1">
    <citation type="journal article" date="2018" name="Front. Plant Sci.">
        <title>Red Clover (Trifolium pratense) and Zigzag Clover (T. medium) - A Picture of Genomic Similarities and Differences.</title>
        <authorList>
            <person name="Dluhosova J."/>
            <person name="Istvanek J."/>
            <person name="Nedelnik J."/>
            <person name="Repkova J."/>
        </authorList>
    </citation>
    <scope>NUCLEOTIDE SEQUENCE [LARGE SCALE GENOMIC DNA]</scope>
    <source>
        <strain evidence="3">cv. 10/8</strain>
        <tissue evidence="2">Leaf</tissue>
    </source>
</reference>
<feature type="compositionally biased region" description="Polar residues" evidence="1">
    <location>
        <begin position="202"/>
        <end position="212"/>
    </location>
</feature>
<dbReference type="AlphaFoldDB" id="A0A392LXN4"/>
<comment type="caution">
    <text evidence="2">The sequence shown here is derived from an EMBL/GenBank/DDBJ whole genome shotgun (WGS) entry which is preliminary data.</text>
</comment>